<evidence type="ECO:0000256" key="2">
    <source>
        <dbReference type="HAMAP-Rule" id="MF_00973"/>
    </source>
</evidence>
<keyword evidence="1 2" id="KW-0963">Cytoplasm</keyword>
<sequence length="342" mass="37566">MAEFAVNKLSKNRMPKVVVIGGGTGVSVLLNKLKTFDLDITAIIAVADDGGSSGKLRQITQSIPPGDIRNVICSLSTWPDKYIDILQYRFKEGNDILSGHPIGNLLISGLAEMEGNYTAAIEILSEMMDIQGRVLPSSEVPLTLCANFSDGTEIEGESIITSQGKNIERVHIKATNQNDVVTPGPGVCEAIADADVIVFGPGSLFTSILPNLLIEEVGQAVLKSEARKIYICNIMTQKGETESFTDADHVRALHEHLGQKFIDTVFVNNEKIPEEYVNLPSQDENLLQVKHDFKGLLEQVPSVISDRFLKLNEKGIYHDGEKIGKEINNYAFSHQRGIRMNF</sequence>
<dbReference type="GO" id="GO:0043743">
    <property type="term" value="F:LPPG:FO 2-phospho-L-lactate transferase activity"/>
    <property type="evidence" value="ECO:0007669"/>
    <property type="project" value="InterPro"/>
</dbReference>
<dbReference type="GO" id="GO:0008360">
    <property type="term" value="P:regulation of cell shape"/>
    <property type="evidence" value="ECO:0007669"/>
    <property type="project" value="UniProtKB-UniRule"/>
</dbReference>
<dbReference type="Proteomes" id="UP001171751">
    <property type="component" value="Unassembled WGS sequence"/>
</dbReference>
<dbReference type="PANTHER" id="PTHR30135">
    <property type="entry name" value="UNCHARACTERIZED PROTEIN YVCK-RELATED"/>
    <property type="match status" value="1"/>
</dbReference>
<organism evidence="3 4">
    <name type="scientific">Atopococcus tabaci</name>
    <dbReference type="NCBI Taxonomy" id="269774"/>
    <lineage>
        <taxon>Bacteria</taxon>
        <taxon>Bacillati</taxon>
        <taxon>Bacillota</taxon>
        <taxon>Bacilli</taxon>
        <taxon>Lactobacillales</taxon>
        <taxon>Carnobacteriaceae</taxon>
        <taxon>Atopococcus</taxon>
    </lineage>
</organism>
<evidence type="ECO:0000313" key="3">
    <source>
        <dbReference type="EMBL" id="MDO5457385.1"/>
    </source>
</evidence>
<comment type="function">
    <text evidence="2">Required for morphogenesis under gluconeogenic growth conditions.</text>
</comment>
<dbReference type="Gene3D" id="3.40.50.10680">
    <property type="entry name" value="CofD-like domains"/>
    <property type="match status" value="1"/>
</dbReference>
<dbReference type="HAMAP" id="MF_00973">
    <property type="entry name" value="Gluconeogen_factor"/>
    <property type="match status" value="1"/>
</dbReference>
<evidence type="ECO:0000313" key="4">
    <source>
        <dbReference type="Proteomes" id="UP001171751"/>
    </source>
</evidence>
<accession>A0AA43UCD3</accession>
<dbReference type="AlphaFoldDB" id="A0AA43UCD3"/>
<dbReference type="EMBL" id="JAUNQW010000010">
    <property type="protein sequence ID" value="MDO5457385.1"/>
    <property type="molecule type" value="Genomic_DNA"/>
</dbReference>
<dbReference type="InterPro" id="IPR010119">
    <property type="entry name" value="Gluconeogen_factor"/>
</dbReference>
<comment type="caution">
    <text evidence="3">The sequence shown here is derived from an EMBL/GenBank/DDBJ whole genome shotgun (WGS) entry which is preliminary data.</text>
</comment>
<proteinExistence type="inferred from homology"/>
<gene>
    <name evidence="3" type="primary">yvcK</name>
    <name evidence="3" type="ORF">Q4F26_03485</name>
</gene>
<dbReference type="InterPro" id="IPR002882">
    <property type="entry name" value="CofD"/>
</dbReference>
<dbReference type="PANTHER" id="PTHR30135:SF3">
    <property type="entry name" value="GLUCONEOGENESIS FACTOR-RELATED"/>
    <property type="match status" value="1"/>
</dbReference>
<dbReference type="GO" id="GO:0005737">
    <property type="term" value="C:cytoplasm"/>
    <property type="evidence" value="ECO:0007669"/>
    <property type="project" value="UniProtKB-SubCell"/>
</dbReference>
<dbReference type="NCBIfam" id="TIGR01826">
    <property type="entry name" value="CofD_related"/>
    <property type="match status" value="1"/>
</dbReference>
<dbReference type="Pfam" id="PF01933">
    <property type="entry name" value="CofD"/>
    <property type="match status" value="1"/>
</dbReference>
<name>A0AA43UCD3_9LACT</name>
<comment type="similarity">
    <text evidence="2">Belongs to the gluconeogenesis factor family.</text>
</comment>
<comment type="subcellular location">
    <subcellularLocation>
        <location evidence="2">Cytoplasm</location>
    </subcellularLocation>
</comment>
<dbReference type="CDD" id="cd07187">
    <property type="entry name" value="YvcK_like"/>
    <property type="match status" value="1"/>
</dbReference>
<evidence type="ECO:0000256" key="1">
    <source>
        <dbReference type="ARBA" id="ARBA00022490"/>
    </source>
</evidence>
<dbReference type="SUPFAM" id="SSF142338">
    <property type="entry name" value="CofD-like"/>
    <property type="match status" value="1"/>
</dbReference>
<protein>
    <recommendedName>
        <fullName evidence="2">Putative gluconeogenesis factor</fullName>
    </recommendedName>
</protein>
<reference evidence="3" key="1">
    <citation type="submission" date="2023-07" db="EMBL/GenBank/DDBJ databases">
        <title>Between Cages and Wild: Unraveling the Impact of Captivity on Animal Microbiomes and Antimicrobial Resistance.</title>
        <authorList>
            <person name="Schmartz G.P."/>
            <person name="Rehner J."/>
            <person name="Schuff M.J."/>
            <person name="Becker S.L."/>
            <person name="Kravczyk M."/>
            <person name="Gurevich A."/>
            <person name="Francke R."/>
            <person name="Mueller R."/>
            <person name="Keller V."/>
            <person name="Keller A."/>
        </authorList>
    </citation>
    <scope>NUCLEOTIDE SEQUENCE</scope>
    <source>
        <strain evidence="3">S39M_St_73</strain>
    </source>
</reference>
<dbReference type="InterPro" id="IPR038136">
    <property type="entry name" value="CofD-like_dom_sf"/>
</dbReference>
<keyword evidence="4" id="KW-1185">Reference proteome</keyword>